<dbReference type="AlphaFoldDB" id="A0A9Q0ZS41"/>
<protein>
    <submittedName>
        <fullName evidence="2">Uncharacterized protein</fullName>
    </submittedName>
</protein>
<evidence type="ECO:0000313" key="2">
    <source>
        <dbReference type="EMBL" id="KAJ6744522.1"/>
    </source>
</evidence>
<proteinExistence type="predicted"/>
<reference evidence="2" key="2">
    <citation type="journal article" date="2023" name="Int. J. Mol. Sci.">
        <title>De Novo Assembly and Annotation of 11 Diverse Shrub Willow (Salix) Genomes Reveals Novel Gene Organization in Sex-Linked Regions.</title>
        <authorList>
            <person name="Hyden B."/>
            <person name="Feng K."/>
            <person name="Yates T.B."/>
            <person name="Jawdy S."/>
            <person name="Cereghino C."/>
            <person name="Smart L.B."/>
            <person name="Muchero W."/>
        </authorList>
    </citation>
    <scope>NUCLEOTIDE SEQUENCE</scope>
    <source>
        <tissue evidence="2">Shoot tip</tissue>
    </source>
</reference>
<gene>
    <name evidence="2" type="ORF">OIU79_030790</name>
</gene>
<feature type="transmembrane region" description="Helical" evidence="1">
    <location>
        <begin position="12"/>
        <end position="32"/>
    </location>
</feature>
<evidence type="ECO:0000256" key="1">
    <source>
        <dbReference type="SAM" id="Phobius"/>
    </source>
</evidence>
<dbReference type="EMBL" id="JAPFFK010000009">
    <property type="protein sequence ID" value="KAJ6744522.1"/>
    <property type="molecule type" value="Genomic_DNA"/>
</dbReference>
<reference evidence="2" key="1">
    <citation type="submission" date="2022-11" db="EMBL/GenBank/DDBJ databases">
        <authorList>
            <person name="Hyden B.L."/>
            <person name="Feng K."/>
            <person name="Yates T."/>
            <person name="Jawdy S."/>
            <person name="Smart L.B."/>
            <person name="Muchero W."/>
        </authorList>
    </citation>
    <scope>NUCLEOTIDE SEQUENCE</scope>
    <source>
        <tissue evidence="2">Shoot tip</tissue>
    </source>
</reference>
<organism evidence="2 3">
    <name type="scientific">Salix purpurea</name>
    <name type="common">Purple osier willow</name>
    <dbReference type="NCBI Taxonomy" id="77065"/>
    <lineage>
        <taxon>Eukaryota</taxon>
        <taxon>Viridiplantae</taxon>
        <taxon>Streptophyta</taxon>
        <taxon>Embryophyta</taxon>
        <taxon>Tracheophyta</taxon>
        <taxon>Spermatophyta</taxon>
        <taxon>Magnoliopsida</taxon>
        <taxon>eudicotyledons</taxon>
        <taxon>Gunneridae</taxon>
        <taxon>Pentapetalae</taxon>
        <taxon>rosids</taxon>
        <taxon>fabids</taxon>
        <taxon>Malpighiales</taxon>
        <taxon>Salicaceae</taxon>
        <taxon>Saliceae</taxon>
        <taxon>Salix</taxon>
    </lineage>
</organism>
<comment type="caution">
    <text evidence="2">The sequence shown here is derived from an EMBL/GenBank/DDBJ whole genome shotgun (WGS) entry which is preliminary data.</text>
</comment>
<evidence type="ECO:0000313" key="3">
    <source>
        <dbReference type="Proteomes" id="UP001151532"/>
    </source>
</evidence>
<keyword evidence="1" id="KW-0812">Transmembrane</keyword>
<keyword evidence="3" id="KW-1185">Reference proteome</keyword>
<dbReference type="Proteomes" id="UP001151532">
    <property type="component" value="Chromosome 19"/>
</dbReference>
<name>A0A9Q0ZS41_SALPP</name>
<keyword evidence="1" id="KW-1133">Transmembrane helix</keyword>
<accession>A0A9Q0ZS41</accession>
<keyword evidence="1" id="KW-0472">Membrane</keyword>
<sequence>MTSGNTLLMTNLILEIAFVVFLSTGLCIMYRYACQKKDNPIKMCRFLIIYVWLKALIARSINNQ</sequence>